<evidence type="ECO:0000259" key="2">
    <source>
        <dbReference type="Pfam" id="PF12697"/>
    </source>
</evidence>
<dbReference type="Gene3D" id="3.40.50.1820">
    <property type="entry name" value="alpha/beta hydrolase"/>
    <property type="match status" value="1"/>
</dbReference>
<dbReference type="OrthoDB" id="1263307at2759"/>
<comment type="caution">
    <text evidence="3">The sequence shown here is derived from an EMBL/GenBank/DDBJ whole genome shotgun (WGS) entry which is preliminary data.</text>
</comment>
<dbReference type="InterPro" id="IPR000073">
    <property type="entry name" value="AB_hydrolase_1"/>
</dbReference>
<accession>A0A9D5C1J4</accession>
<feature type="domain" description="AB hydrolase-1" evidence="2">
    <location>
        <begin position="8"/>
        <end position="120"/>
    </location>
</feature>
<dbReference type="Proteomes" id="UP001085076">
    <property type="component" value="Miscellaneous, Linkage group lg08"/>
</dbReference>
<feature type="compositionally biased region" description="Basic and acidic residues" evidence="1">
    <location>
        <begin position="258"/>
        <end position="275"/>
    </location>
</feature>
<protein>
    <recommendedName>
        <fullName evidence="2">AB hydrolase-1 domain-containing protein</fullName>
    </recommendedName>
</protein>
<dbReference type="AlphaFoldDB" id="A0A9D5C1J4"/>
<sequence>MASLQQHFVLVHGAGHGAWCWFKLRPLLQNSGHKVSCIDLAGAGINLTDPNTIVSFHDYNQPLSHFMSCLPPNHKVVLVGHSAGGLSLTQALHEFADKISVAIFLAATMLPFGFLTEEDMTDVVADLSEYGDVYEMYYGMGPENPPTSLKLKEEFQREDSILASMLMRPSPSMAFKTAKFLGVLLITLNRPAGRISRSDILWNVIKKPSMKCCLRFLFGYGASLRESGDLCEASTLKDELDMLQEENVNILEKLRIDEGKSEEAETRARELEKHISSASIADDDQSRRKLLQHDDIDEP</sequence>
<evidence type="ECO:0000313" key="3">
    <source>
        <dbReference type="EMBL" id="KAJ0964724.1"/>
    </source>
</evidence>
<dbReference type="InterPro" id="IPR045889">
    <property type="entry name" value="MES/HNL"/>
</dbReference>
<evidence type="ECO:0000256" key="1">
    <source>
        <dbReference type="SAM" id="MobiDB-lite"/>
    </source>
</evidence>
<dbReference type="SUPFAM" id="SSF53474">
    <property type="entry name" value="alpha/beta-Hydrolases"/>
    <property type="match status" value="1"/>
</dbReference>
<feature type="compositionally biased region" description="Basic and acidic residues" evidence="1">
    <location>
        <begin position="284"/>
        <end position="299"/>
    </location>
</feature>
<feature type="region of interest" description="Disordered" evidence="1">
    <location>
        <begin position="258"/>
        <end position="299"/>
    </location>
</feature>
<proteinExistence type="predicted"/>
<gene>
    <name evidence="3" type="ORF">J5N97_025862</name>
</gene>
<dbReference type="PANTHER" id="PTHR10992">
    <property type="entry name" value="METHYLESTERASE FAMILY MEMBER"/>
    <property type="match status" value="1"/>
</dbReference>
<organism evidence="3 4">
    <name type="scientific">Dioscorea zingiberensis</name>
    <dbReference type="NCBI Taxonomy" id="325984"/>
    <lineage>
        <taxon>Eukaryota</taxon>
        <taxon>Viridiplantae</taxon>
        <taxon>Streptophyta</taxon>
        <taxon>Embryophyta</taxon>
        <taxon>Tracheophyta</taxon>
        <taxon>Spermatophyta</taxon>
        <taxon>Magnoliopsida</taxon>
        <taxon>Liliopsida</taxon>
        <taxon>Dioscoreales</taxon>
        <taxon>Dioscoreaceae</taxon>
        <taxon>Dioscorea</taxon>
    </lineage>
</organism>
<reference evidence="3" key="2">
    <citation type="journal article" date="2022" name="Hortic Res">
        <title>The genome of Dioscorea zingiberensis sheds light on the biosynthesis, origin and evolution of the medicinally important diosgenin saponins.</title>
        <authorList>
            <person name="Li Y."/>
            <person name="Tan C."/>
            <person name="Li Z."/>
            <person name="Guo J."/>
            <person name="Li S."/>
            <person name="Chen X."/>
            <person name="Wang C."/>
            <person name="Dai X."/>
            <person name="Yang H."/>
            <person name="Song W."/>
            <person name="Hou L."/>
            <person name="Xu J."/>
            <person name="Tong Z."/>
            <person name="Xu A."/>
            <person name="Yuan X."/>
            <person name="Wang W."/>
            <person name="Yang Q."/>
            <person name="Chen L."/>
            <person name="Sun Z."/>
            <person name="Wang K."/>
            <person name="Pan B."/>
            <person name="Chen J."/>
            <person name="Bao Y."/>
            <person name="Liu F."/>
            <person name="Qi X."/>
            <person name="Gang D.R."/>
            <person name="Wen J."/>
            <person name="Li J."/>
        </authorList>
    </citation>
    <scope>NUCLEOTIDE SEQUENCE</scope>
    <source>
        <strain evidence="3">Dzin_1.0</strain>
    </source>
</reference>
<dbReference type="GO" id="GO:0080031">
    <property type="term" value="F:methyl salicylate esterase activity"/>
    <property type="evidence" value="ECO:0007669"/>
    <property type="project" value="TreeGrafter"/>
</dbReference>
<evidence type="ECO:0000313" key="4">
    <source>
        <dbReference type="Proteomes" id="UP001085076"/>
    </source>
</evidence>
<dbReference type="PANTHER" id="PTHR10992:SF1032">
    <property type="entry name" value="METHYLESTERASE 17"/>
    <property type="match status" value="1"/>
</dbReference>
<dbReference type="EMBL" id="JAGGNH010000008">
    <property type="protein sequence ID" value="KAJ0964724.1"/>
    <property type="molecule type" value="Genomic_DNA"/>
</dbReference>
<dbReference type="InterPro" id="IPR029058">
    <property type="entry name" value="AB_hydrolase_fold"/>
</dbReference>
<dbReference type="Pfam" id="PF12697">
    <property type="entry name" value="Abhydrolase_6"/>
    <property type="match status" value="1"/>
</dbReference>
<dbReference type="GO" id="GO:0080032">
    <property type="term" value="F:methyl jasmonate esterase activity"/>
    <property type="evidence" value="ECO:0007669"/>
    <property type="project" value="TreeGrafter"/>
</dbReference>
<name>A0A9D5C1J4_9LILI</name>
<reference evidence="3" key="1">
    <citation type="submission" date="2021-03" db="EMBL/GenBank/DDBJ databases">
        <authorList>
            <person name="Li Z."/>
            <person name="Yang C."/>
        </authorList>
    </citation>
    <scope>NUCLEOTIDE SEQUENCE</scope>
    <source>
        <strain evidence="3">Dzin_1.0</strain>
        <tissue evidence="3">Leaf</tissue>
    </source>
</reference>
<dbReference type="GO" id="GO:0009696">
    <property type="term" value="P:salicylic acid metabolic process"/>
    <property type="evidence" value="ECO:0007669"/>
    <property type="project" value="TreeGrafter"/>
</dbReference>
<keyword evidence="4" id="KW-1185">Reference proteome</keyword>
<dbReference type="GO" id="GO:0080030">
    <property type="term" value="F:methyl indole-3-acetate esterase activity"/>
    <property type="evidence" value="ECO:0007669"/>
    <property type="project" value="TreeGrafter"/>
</dbReference>
<dbReference type="GO" id="GO:0009694">
    <property type="term" value="P:jasmonic acid metabolic process"/>
    <property type="evidence" value="ECO:0007669"/>
    <property type="project" value="TreeGrafter"/>
</dbReference>